<reference evidence="2 3" key="1">
    <citation type="submission" date="2020-04" db="EMBL/GenBank/DDBJ databases">
        <title>Bacillus sp. UniB3 isolated from commercial digestive syrup.</title>
        <authorList>
            <person name="Thorat V."/>
            <person name="Kirdat K."/>
            <person name="Tiwarekar B."/>
            <person name="Yadav A."/>
        </authorList>
    </citation>
    <scope>NUCLEOTIDE SEQUENCE [LARGE SCALE GENOMIC DNA]</scope>
    <source>
        <strain evidence="2 3">UniB3</strain>
    </source>
</reference>
<dbReference type="PANTHER" id="PTHR42850">
    <property type="entry name" value="METALLOPHOSPHOESTERASE"/>
    <property type="match status" value="1"/>
</dbReference>
<dbReference type="SUPFAM" id="SSF56300">
    <property type="entry name" value="Metallo-dependent phosphatases"/>
    <property type="match status" value="1"/>
</dbReference>
<gene>
    <name evidence="2" type="primary">prpE</name>
    <name evidence="2" type="ORF">HHU08_07320</name>
</gene>
<dbReference type="Gene3D" id="3.60.21.10">
    <property type="match status" value="1"/>
</dbReference>
<proteinExistence type="predicted"/>
<dbReference type="AlphaFoldDB" id="A0A7Y0K6Q8"/>
<comment type="caution">
    <text evidence="2">The sequence shown here is derived from an EMBL/GenBank/DDBJ whole genome shotgun (WGS) entry which is preliminary data.</text>
</comment>
<dbReference type="Proteomes" id="UP000588491">
    <property type="component" value="Unassembled WGS sequence"/>
</dbReference>
<name>A0A7Y0K6Q8_9BACI</name>
<dbReference type="GO" id="GO:0016791">
    <property type="term" value="F:phosphatase activity"/>
    <property type="evidence" value="ECO:0007669"/>
    <property type="project" value="TreeGrafter"/>
</dbReference>
<dbReference type="NCBIfam" id="NF010148">
    <property type="entry name" value="PRK13625.1"/>
    <property type="match status" value="1"/>
</dbReference>
<protein>
    <submittedName>
        <fullName evidence="2">Bis(5'-nucleosyl)-tetraphosphatase PrpE</fullName>
    </submittedName>
</protein>
<dbReference type="GO" id="GO:0005737">
    <property type="term" value="C:cytoplasm"/>
    <property type="evidence" value="ECO:0007669"/>
    <property type="project" value="TreeGrafter"/>
</dbReference>
<evidence type="ECO:0000259" key="1">
    <source>
        <dbReference type="Pfam" id="PF00149"/>
    </source>
</evidence>
<dbReference type="Pfam" id="PF00149">
    <property type="entry name" value="Metallophos"/>
    <property type="match status" value="1"/>
</dbReference>
<dbReference type="InterPro" id="IPR050126">
    <property type="entry name" value="Ap4A_hydrolase"/>
</dbReference>
<keyword evidence="3" id="KW-1185">Reference proteome</keyword>
<organism evidence="2 3">
    <name type="scientific">Niallia alba</name>
    <dbReference type="NCBI Taxonomy" id="2729105"/>
    <lineage>
        <taxon>Bacteria</taxon>
        <taxon>Bacillati</taxon>
        <taxon>Bacillota</taxon>
        <taxon>Bacilli</taxon>
        <taxon>Bacillales</taxon>
        <taxon>Bacillaceae</taxon>
        <taxon>Niallia</taxon>
    </lineage>
</organism>
<feature type="domain" description="Calcineurin-like phosphoesterase" evidence="1">
    <location>
        <begin position="1"/>
        <end position="195"/>
    </location>
</feature>
<dbReference type="InterPro" id="IPR029052">
    <property type="entry name" value="Metallo-depent_PP-like"/>
</dbReference>
<dbReference type="InterPro" id="IPR004843">
    <property type="entry name" value="Calcineurin-like_PHP"/>
</dbReference>
<dbReference type="PANTHER" id="PTHR42850:SF7">
    <property type="entry name" value="BIS(5'-NUCLEOSYL)-TETRAPHOSPHATASE PRPE [ASYMMETRICAL]"/>
    <property type="match status" value="1"/>
</dbReference>
<dbReference type="RefSeq" id="WP_169188135.1">
    <property type="nucleotide sequence ID" value="NZ_JABBPK010000001.1"/>
</dbReference>
<dbReference type="EMBL" id="JABBPK010000001">
    <property type="protein sequence ID" value="NMO76799.1"/>
    <property type="molecule type" value="Genomic_DNA"/>
</dbReference>
<dbReference type="InterPro" id="IPR041780">
    <property type="entry name" value="MPP_PrpE-like"/>
</dbReference>
<dbReference type="CDD" id="cd07423">
    <property type="entry name" value="MPP_Prp_like"/>
    <property type="match status" value="1"/>
</dbReference>
<accession>A0A7Y0K6Q8</accession>
<sequence length="255" mass="29271">MKLDIIGDIHGCYEEFKQLTEKLGYTWEQGYPQHPQGRKLAFVGDLTDRGPSSLSVIETIYLLVKNNLAYYVPGNHCDKLYRFFLGRNVKIAHGLETTVAEWEQLNKKEQQRIKGMFKDLYENAPLYHILDNQKLVIAHAGIREDYIGQYHNKVKTFVLYGDISGEVHADGSPVRRDWAKYYKGNATIVYGHTPVREVREIQRTYNIDTGVVFGGKLTALQYPELTIKSVPSSLPFIAEKFRTFENQPVVVKQSP</sequence>
<evidence type="ECO:0000313" key="2">
    <source>
        <dbReference type="EMBL" id="NMO76799.1"/>
    </source>
</evidence>
<evidence type="ECO:0000313" key="3">
    <source>
        <dbReference type="Proteomes" id="UP000588491"/>
    </source>
</evidence>